<dbReference type="FunFam" id="2.40.50.140:FF:000395">
    <property type="entry name" value="Replication protein A3"/>
    <property type="match status" value="1"/>
</dbReference>
<keyword evidence="5" id="KW-1185">Reference proteome</keyword>
<keyword evidence="3" id="KW-0539">Nucleus</keyword>
<comment type="similarity">
    <text evidence="2">Belongs to the replication factor A protein 3 family.</text>
</comment>
<dbReference type="InterPro" id="IPR012340">
    <property type="entry name" value="NA-bd_OB-fold"/>
</dbReference>
<sequence length="115" mass="13221">MSESSAYIRVTGKMLDNYRGQNVCLIGKLNKLAGDQMSFEMTTPDEQQILVKLRAPTREMLSDIVEVYGSVDEKGNIVCMNYTTFEPSMYQNLDMDLYNETIRMAHQLPKHYIKA</sequence>
<dbReference type="CDD" id="cd04479">
    <property type="entry name" value="RPA3"/>
    <property type="match status" value="1"/>
</dbReference>
<protein>
    <recommendedName>
        <fullName evidence="6">Replication protein A3</fullName>
    </recommendedName>
</protein>
<dbReference type="InterPro" id="IPR013970">
    <property type="entry name" value="Rfa2"/>
</dbReference>
<dbReference type="PANTHER" id="PTHR15114">
    <property type="entry name" value="REPLICATION PROTEIN A3"/>
    <property type="match status" value="1"/>
</dbReference>
<dbReference type="GO" id="GO:0006298">
    <property type="term" value="P:mismatch repair"/>
    <property type="evidence" value="ECO:0007669"/>
    <property type="project" value="TreeGrafter"/>
</dbReference>
<dbReference type="Proteomes" id="UP000663879">
    <property type="component" value="Unassembled WGS sequence"/>
</dbReference>
<dbReference type="GO" id="GO:0006284">
    <property type="term" value="P:base-excision repair"/>
    <property type="evidence" value="ECO:0007669"/>
    <property type="project" value="TreeGrafter"/>
</dbReference>
<reference evidence="4" key="1">
    <citation type="submission" date="2021-02" db="EMBL/GenBank/DDBJ databases">
        <authorList>
            <person name="Nowell W R."/>
        </authorList>
    </citation>
    <scope>NUCLEOTIDE SEQUENCE</scope>
    <source>
        <strain evidence="4">Ploen Becks lab</strain>
    </source>
</reference>
<evidence type="ECO:0000313" key="4">
    <source>
        <dbReference type="EMBL" id="CAF0847051.1"/>
    </source>
</evidence>
<evidence type="ECO:0000256" key="3">
    <source>
        <dbReference type="ARBA" id="ARBA00023242"/>
    </source>
</evidence>
<dbReference type="GO" id="GO:0003697">
    <property type="term" value="F:single-stranded DNA binding"/>
    <property type="evidence" value="ECO:0007669"/>
    <property type="project" value="TreeGrafter"/>
</dbReference>
<organism evidence="4 5">
    <name type="scientific">Brachionus calyciflorus</name>
    <dbReference type="NCBI Taxonomy" id="104777"/>
    <lineage>
        <taxon>Eukaryota</taxon>
        <taxon>Metazoa</taxon>
        <taxon>Spiralia</taxon>
        <taxon>Gnathifera</taxon>
        <taxon>Rotifera</taxon>
        <taxon>Eurotatoria</taxon>
        <taxon>Monogononta</taxon>
        <taxon>Pseudotrocha</taxon>
        <taxon>Ploima</taxon>
        <taxon>Brachionidae</taxon>
        <taxon>Brachionus</taxon>
    </lineage>
</organism>
<dbReference type="GO" id="GO:0006260">
    <property type="term" value="P:DNA replication"/>
    <property type="evidence" value="ECO:0007669"/>
    <property type="project" value="InterPro"/>
</dbReference>
<name>A0A813W2C1_9BILA</name>
<dbReference type="GO" id="GO:0005662">
    <property type="term" value="C:DNA replication factor A complex"/>
    <property type="evidence" value="ECO:0007669"/>
    <property type="project" value="TreeGrafter"/>
</dbReference>
<dbReference type="GO" id="GO:0003684">
    <property type="term" value="F:damaged DNA binding"/>
    <property type="evidence" value="ECO:0007669"/>
    <property type="project" value="TreeGrafter"/>
</dbReference>
<proteinExistence type="inferred from homology"/>
<dbReference type="SUPFAM" id="SSF50249">
    <property type="entry name" value="Nucleic acid-binding proteins"/>
    <property type="match status" value="1"/>
</dbReference>
<gene>
    <name evidence="4" type="ORF">OXX778_LOCUS8754</name>
</gene>
<dbReference type="Gene3D" id="2.40.50.140">
    <property type="entry name" value="Nucleic acid-binding proteins"/>
    <property type="match status" value="1"/>
</dbReference>
<dbReference type="GO" id="GO:0006289">
    <property type="term" value="P:nucleotide-excision repair"/>
    <property type="evidence" value="ECO:0007669"/>
    <property type="project" value="TreeGrafter"/>
</dbReference>
<dbReference type="GO" id="GO:0000724">
    <property type="term" value="P:double-strand break repair via homologous recombination"/>
    <property type="evidence" value="ECO:0007669"/>
    <property type="project" value="TreeGrafter"/>
</dbReference>
<dbReference type="GO" id="GO:0035861">
    <property type="term" value="C:site of double-strand break"/>
    <property type="evidence" value="ECO:0007669"/>
    <property type="project" value="TreeGrafter"/>
</dbReference>
<dbReference type="PANTHER" id="PTHR15114:SF1">
    <property type="entry name" value="REPLICATION PROTEIN A 14 KDA SUBUNIT"/>
    <property type="match status" value="1"/>
</dbReference>
<evidence type="ECO:0000256" key="2">
    <source>
        <dbReference type="ARBA" id="ARBA00009761"/>
    </source>
</evidence>
<dbReference type="AlphaFoldDB" id="A0A813W2C1"/>
<evidence type="ECO:0008006" key="6">
    <source>
        <dbReference type="Google" id="ProtNLM"/>
    </source>
</evidence>
<dbReference type="EMBL" id="CAJNOC010001232">
    <property type="protein sequence ID" value="CAF0847051.1"/>
    <property type="molecule type" value="Genomic_DNA"/>
</dbReference>
<dbReference type="OrthoDB" id="188186at2759"/>
<comment type="caution">
    <text evidence="4">The sequence shown here is derived from an EMBL/GenBank/DDBJ whole genome shotgun (WGS) entry which is preliminary data.</text>
</comment>
<dbReference type="Pfam" id="PF08661">
    <property type="entry name" value="Rep_fac-A_3"/>
    <property type="match status" value="1"/>
</dbReference>
<evidence type="ECO:0000313" key="5">
    <source>
        <dbReference type="Proteomes" id="UP000663879"/>
    </source>
</evidence>
<comment type="subcellular location">
    <subcellularLocation>
        <location evidence="1">Nucleus</location>
    </subcellularLocation>
</comment>
<evidence type="ECO:0000256" key="1">
    <source>
        <dbReference type="ARBA" id="ARBA00004123"/>
    </source>
</evidence>
<accession>A0A813W2C1</accession>